<dbReference type="CDD" id="cd17535">
    <property type="entry name" value="REC_NarL-like"/>
    <property type="match status" value="1"/>
</dbReference>
<proteinExistence type="predicted"/>
<dbReference type="SMART" id="SM00448">
    <property type="entry name" value="REC"/>
    <property type="match status" value="1"/>
</dbReference>
<dbReference type="PROSITE" id="PS50110">
    <property type="entry name" value="RESPONSE_REGULATORY"/>
    <property type="match status" value="1"/>
</dbReference>
<dbReference type="RefSeq" id="WP_270037220.1">
    <property type="nucleotide sequence ID" value="NZ_JAPDOD010000001.1"/>
</dbReference>
<dbReference type="InterPro" id="IPR011006">
    <property type="entry name" value="CheY-like_superfamily"/>
</dbReference>
<evidence type="ECO:0000256" key="1">
    <source>
        <dbReference type="ARBA" id="ARBA00022553"/>
    </source>
</evidence>
<gene>
    <name evidence="4" type="ORF">OM076_00015</name>
</gene>
<accession>A0A9X3ML99</accession>
<dbReference type="SUPFAM" id="SSF52172">
    <property type="entry name" value="CheY-like"/>
    <property type="match status" value="1"/>
</dbReference>
<sequence>MSPTRVLIVDDQPVFRQAARDLLEARGYSVVAEACGLATARKALASTAPDAVLLDVCLGEESGFDVARALTGERPDLAVLLVSADACDGGHEYARECGARGFVLKARLVDADLNTFWRQAAGVLAARERDELRLPRR</sequence>
<dbReference type="Pfam" id="PF00072">
    <property type="entry name" value="Response_reg"/>
    <property type="match status" value="1"/>
</dbReference>
<dbReference type="PANTHER" id="PTHR44591:SF3">
    <property type="entry name" value="RESPONSE REGULATORY DOMAIN-CONTAINING PROTEIN"/>
    <property type="match status" value="1"/>
</dbReference>
<evidence type="ECO:0000256" key="2">
    <source>
        <dbReference type="PROSITE-ProRule" id="PRU00169"/>
    </source>
</evidence>
<dbReference type="Proteomes" id="UP001149140">
    <property type="component" value="Unassembled WGS sequence"/>
</dbReference>
<reference evidence="4" key="1">
    <citation type="submission" date="2022-10" db="EMBL/GenBank/DDBJ databases">
        <title>The WGS of Solirubrobacter ginsenosidimutans DSM 21036.</title>
        <authorList>
            <person name="Jiang Z."/>
        </authorList>
    </citation>
    <scope>NUCLEOTIDE SEQUENCE</scope>
    <source>
        <strain evidence="4">DSM 21036</strain>
    </source>
</reference>
<dbReference type="InterPro" id="IPR050595">
    <property type="entry name" value="Bact_response_regulator"/>
</dbReference>
<evidence type="ECO:0000259" key="3">
    <source>
        <dbReference type="PROSITE" id="PS50110"/>
    </source>
</evidence>
<dbReference type="Gene3D" id="3.40.50.2300">
    <property type="match status" value="1"/>
</dbReference>
<name>A0A9X3ML99_9ACTN</name>
<keyword evidence="5" id="KW-1185">Reference proteome</keyword>
<feature type="domain" description="Response regulatory" evidence="3">
    <location>
        <begin position="5"/>
        <end position="120"/>
    </location>
</feature>
<dbReference type="AlphaFoldDB" id="A0A9X3ML99"/>
<dbReference type="PANTHER" id="PTHR44591">
    <property type="entry name" value="STRESS RESPONSE REGULATOR PROTEIN 1"/>
    <property type="match status" value="1"/>
</dbReference>
<keyword evidence="1 2" id="KW-0597">Phosphoprotein</keyword>
<evidence type="ECO:0000313" key="5">
    <source>
        <dbReference type="Proteomes" id="UP001149140"/>
    </source>
</evidence>
<dbReference type="EMBL" id="JAPDOD010000001">
    <property type="protein sequence ID" value="MDA0158631.1"/>
    <property type="molecule type" value="Genomic_DNA"/>
</dbReference>
<feature type="modified residue" description="4-aspartylphosphate" evidence="2">
    <location>
        <position position="55"/>
    </location>
</feature>
<dbReference type="GO" id="GO:0000160">
    <property type="term" value="P:phosphorelay signal transduction system"/>
    <property type="evidence" value="ECO:0007669"/>
    <property type="project" value="InterPro"/>
</dbReference>
<protein>
    <submittedName>
        <fullName evidence="4">Response regulator transcription factor</fullName>
    </submittedName>
</protein>
<organism evidence="4 5">
    <name type="scientific">Solirubrobacter ginsenosidimutans</name>
    <dbReference type="NCBI Taxonomy" id="490573"/>
    <lineage>
        <taxon>Bacteria</taxon>
        <taxon>Bacillati</taxon>
        <taxon>Actinomycetota</taxon>
        <taxon>Thermoleophilia</taxon>
        <taxon>Solirubrobacterales</taxon>
        <taxon>Solirubrobacteraceae</taxon>
        <taxon>Solirubrobacter</taxon>
    </lineage>
</organism>
<dbReference type="InterPro" id="IPR058245">
    <property type="entry name" value="NreC/VraR/RcsB-like_REC"/>
</dbReference>
<comment type="caution">
    <text evidence="4">The sequence shown here is derived from an EMBL/GenBank/DDBJ whole genome shotgun (WGS) entry which is preliminary data.</text>
</comment>
<dbReference type="InterPro" id="IPR001789">
    <property type="entry name" value="Sig_transdc_resp-reg_receiver"/>
</dbReference>
<evidence type="ECO:0000313" key="4">
    <source>
        <dbReference type="EMBL" id="MDA0158631.1"/>
    </source>
</evidence>